<dbReference type="InterPro" id="IPR012798">
    <property type="entry name" value="Cbl_synth_CobG-like"/>
</dbReference>
<keyword evidence="3" id="KW-0479">Metal-binding</keyword>
<dbReference type="SUPFAM" id="SSF56014">
    <property type="entry name" value="Nitrite and sulphite reductase 4Fe-4S domain-like"/>
    <property type="match status" value="1"/>
</dbReference>
<dbReference type="OrthoDB" id="105450at2"/>
<name>A0A239M7W6_9ACTN</name>
<evidence type="ECO:0000313" key="10">
    <source>
        <dbReference type="Proteomes" id="UP000198280"/>
    </source>
</evidence>
<dbReference type="InterPro" id="IPR005117">
    <property type="entry name" value="NiRdtase/SiRdtase_haem-b_fer"/>
</dbReference>
<dbReference type="PANTHER" id="PTHR32439">
    <property type="entry name" value="FERREDOXIN--NITRITE REDUCTASE, CHLOROPLASTIC"/>
    <property type="match status" value="1"/>
</dbReference>
<dbReference type="SUPFAM" id="SSF55124">
    <property type="entry name" value="Nitrite/Sulfite reductase N-terminal domain-like"/>
    <property type="match status" value="2"/>
</dbReference>
<accession>A0A239M7W6</accession>
<keyword evidence="5" id="KW-0408">Iron</keyword>
<dbReference type="AlphaFoldDB" id="A0A239M7W6"/>
<keyword evidence="6" id="KW-0411">Iron-sulfur</keyword>
<evidence type="ECO:0000256" key="4">
    <source>
        <dbReference type="ARBA" id="ARBA00023002"/>
    </source>
</evidence>
<proteinExistence type="predicted"/>
<evidence type="ECO:0000256" key="3">
    <source>
        <dbReference type="ARBA" id="ARBA00022723"/>
    </source>
</evidence>
<reference evidence="9 10" key="1">
    <citation type="submission" date="2017-06" db="EMBL/GenBank/DDBJ databases">
        <authorList>
            <person name="Kim H.J."/>
            <person name="Triplett B.A."/>
        </authorList>
    </citation>
    <scope>NUCLEOTIDE SEQUENCE [LARGE SCALE GENOMIC DNA]</scope>
    <source>
        <strain evidence="9 10">CGMCC 4.1858</strain>
    </source>
</reference>
<keyword evidence="1" id="KW-0004">4Fe-4S</keyword>
<evidence type="ECO:0000313" key="9">
    <source>
        <dbReference type="EMBL" id="SNT39007.1"/>
    </source>
</evidence>
<dbReference type="Gene3D" id="3.90.480.10">
    <property type="entry name" value="Sulfite Reductase Hemoprotein,Domain 2"/>
    <property type="match status" value="1"/>
</dbReference>
<keyword evidence="2" id="KW-0349">Heme</keyword>
<evidence type="ECO:0000256" key="5">
    <source>
        <dbReference type="ARBA" id="ARBA00023004"/>
    </source>
</evidence>
<protein>
    <submittedName>
        <fullName evidence="9">Precorrin-3B synthase</fullName>
    </submittedName>
</protein>
<feature type="compositionally biased region" description="Low complexity" evidence="7">
    <location>
        <begin position="423"/>
        <end position="437"/>
    </location>
</feature>
<dbReference type="NCBIfam" id="TIGR02435">
    <property type="entry name" value="CobG"/>
    <property type="match status" value="1"/>
</dbReference>
<feature type="region of interest" description="Disordered" evidence="7">
    <location>
        <begin position="423"/>
        <end position="445"/>
    </location>
</feature>
<dbReference type="GO" id="GO:0046872">
    <property type="term" value="F:metal ion binding"/>
    <property type="evidence" value="ECO:0007669"/>
    <property type="project" value="UniProtKB-KW"/>
</dbReference>
<dbReference type="InterPro" id="IPR051329">
    <property type="entry name" value="NIR_SIR_4Fe-4S"/>
</dbReference>
<dbReference type="Proteomes" id="UP000198280">
    <property type="component" value="Unassembled WGS sequence"/>
</dbReference>
<dbReference type="Pfam" id="PF03460">
    <property type="entry name" value="NIR_SIR_ferr"/>
    <property type="match status" value="2"/>
</dbReference>
<keyword evidence="10" id="KW-1185">Reference proteome</keyword>
<dbReference type="InterPro" id="IPR036136">
    <property type="entry name" value="Nit/Sulf_reduc_fer-like_dom_sf"/>
</dbReference>
<gene>
    <name evidence="9" type="ORF">SAMN05216252_12344</name>
</gene>
<evidence type="ECO:0000256" key="1">
    <source>
        <dbReference type="ARBA" id="ARBA00022485"/>
    </source>
</evidence>
<keyword evidence="4" id="KW-0560">Oxidoreductase</keyword>
<dbReference type="GO" id="GO:0016491">
    <property type="term" value="F:oxidoreductase activity"/>
    <property type="evidence" value="ECO:0007669"/>
    <property type="project" value="UniProtKB-KW"/>
</dbReference>
<dbReference type="EMBL" id="FZOF01000023">
    <property type="protein sequence ID" value="SNT39007.1"/>
    <property type="molecule type" value="Genomic_DNA"/>
</dbReference>
<evidence type="ECO:0000259" key="8">
    <source>
        <dbReference type="Pfam" id="PF03460"/>
    </source>
</evidence>
<evidence type="ECO:0000256" key="2">
    <source>
        <dbReference type="ARBA" id="ARBA00022617"/>
    </source>
</evidence>
<dbReference type="Gene3D" id="3.30.413.10">
    <property type="entry name" value="Sulfite Reductase Hemoprotein, domain 1"/>
    <property type="match status" value="2"/>
</dbReference>
<dbReference type="PANTHER" id="PTHR32439:SF9">
    <property type="entry name" value="BLR3264 PROTEIN"/>
    <property type="match status" value="1"/>
</dbReference>
<evidence type="ECO:0000256" key="6">
    <source>
        <dbReference type="ARBA" id="ARBA00023014"/>
    </source>
</evidence>
<evidence type="ECO:0000256" key="7">
    <source>
        <dbReference type="SAM" id="MobiDB-lite"/>
    </source>
</evidence>
<feature type="domain" description="Nitrite/Sulfite reductase ferredoxin-like" evidence="8">
    <location>
        <begin position="269"/>
        <end position="332"/>
    </location>
</feature>
<sequence length="445" mass="45075">MLAAMPSPSDPPVSGAFAAATAGRGRDDACPGALRLHAADDGALARIRIPGGLLTIRQAEAPATAADRLGDGRIDLTSRGNLQVRGLRDPGAGTELAALLGEAGLLPSWAHERARNLLASPLAGLDGRGNGELRGWIREADALLCASPAAAGLSGRFLFALDDGRGDTAALGADVTLIALPGAATAELRLAGRPVARVPAADAPRWAVRAAETFLTLAAERGARAWRIADIDPDGTAIAAQLRAEGAPPAGPPAATAGGPPPLGLVPHPGGTTCALSVGVRLGRLTTGAWRLLARIAGTGTGELRITPWRGVVLPGLPRAAAREALDRLAAAGFLTGEDSPWRGVTACAGRPGCAKSLADVRADALAALRDAVPEPGHRLLPVHFSGCERRCGHPDGSWVDVVAGADGRYRVATAGTTSATTAADLPAALDTARRTSTPPPPRTT</sequence>
<organism evidence="9 10">
    <name type="scientific">Actinacidiphila glaucinigra</name>
    <dbReference type="NCBI Taxonomy" id="235986"/>
    <lineage>
        <taxon>Bacteria</taxon>
        <taxon>Bacillati</taxon>
        <taxon>Actinomycetota</taxon>
        <taxon>Actinomycetes</taxon>
        <taxon>Kitasatosporales</taxon>
        <taxon>Streptomycetaceae</taxon>
        <taxon>Actinacidiphila</taxon>
    </lineage>
</organism>
<dbReference type="InterPro" id="IPR045854">
    <property type="entry name" value="NO2/SO3_Rdtase_4Fe4S_sf"/>
</dbReference>
<dbReference type="GO" id="GO:0051539">
    <property type="term" value="F:4 iron, 4 sulfur cluster binding"/>
    <property type="evidence" value="ECO:0007669"/>
    <property type="project" value="UniProtKB-KW"/>
</dbReference>
<feature type="domain" description="Nitrite/Sulfite reductase ferredoxin-like" evidence="8">
    <location>
        <begin position="44"/>
        <end position="88"/>
    </location>
</feature>